<dbReference type="InterPro" id="IPR042099">
    <property type="entry name" value="ANL_N_sf"/>
</dbReference>
<dbReference type="GO" id="GO:0016878">
    <property type="term" value="F:acid-thiol ligase activity"/>
    <property type="evidence" value="ECO:0007669"/>
    <property type="project" value="UniProtKB-ARBA"/>
</dbReference>
<evidence type="ECO:0000259" key="3">
    <source>
        <dbReference type="Pfam" id="PF13193"/>
    </source>
</evidence>
<reference evidence="4 5" key="1">
    <citation type="submission" date="2020-08" db="EMBL/GenBank/DDBJ databases">
        <authorList>
            <person name="Seo M.-J."/>
        </authorList>
    </citation>
    <scope>NUCLEOTIDE SEQUENCE [LARGE SCALE GENOMIC DNA]</scope>
    <source>
        <strain evidence="4 5">KIGAM211</strain>
    </source>
</reference>
<comment type="caution">
    <text evidence="4">The sequence shown here is derived from an EMBL/GenBank/DDBJ whole genome shotgun (WGS) entry which is preliminary data.</text>
</comment>
<keyword evidence="5" id="KW-1185">Reference proteome</keyword>
<evidence type="ECO:0000256" key="1">
    <source>
        <dbReference type="SAM" id="Phobius"/>
    </source>
</evidence>
<dbReference type="RefSeq" id="WP_185252725.1">
    <property type="nucleotide sequence ID" value="NZ_JACKXE010000001.1"/>
</dbReference>
<keyword evidence="4" id="KW-0436">Ligase</keyword>
<dbReference type="PANTHER" id="PTHR43767:SF1">
    <property type="entry name" value="NONRIBOSOMAL PEPTIDE SYNTHASE PES1 (EUROFUNG)-RELATED"/>
    <property type="match status" value="1"/>
</dbReference>
<dbReference type="SUPFAM" id="SSF56801">
    <property type="entry name" value="Acetyl-CoA synthetase-like"/>
    <property type="match status" value="1"/>
</dbReference>
<dbReference type="Proteomes" id="UP000523955">
    <property type="component" value="Unassembled WGS sequence"/>
</dbReference>
<feature type="domain" description="AMP-dependent synthetase/ligase" evidence="2">
    <location>
        <begin position="12"/>
        <end position="363"/>
    </location>
</feature>
<protein>
    <submittedName>
        <fullName evidence="4">Acyl--CoA ligase</fullName>
    </submittedName>
</protein>
<dbReference type="EMBL" id="JACKXE010000001">
    <property type="protein sequence ID" value="MBB6627583.1"/>
    <property type="molecule type" value="Genomic_DNA"/>
</dbReference>
<feature type="domain" description="AMP-binding enzyme C-terminal" evidence="3">
    <location>
        <begin position="414"/>
        <end position="485"/>
    </location>
</feature>
<dbReference type="InterPro" id="IPR025110">
    <property type="entry name" value="AMP-bd_C"/>
</dbReference>
<dbReference type="InterPro" id="IPR000873">
    <property type="entry name" value="AMP-dep_synth/lig_dom"/>
</dbReference>
<dbReference type="Gene3D" id="3.30.300.30">
    <property type="match status" value="1"/>
</dbReference>
<dbReference type="InterPro" id="IPR050237">
    <property type="entry name" value="ATP-dep_AMP-bd_enzyme"/>
</dbReference>
<dbReference type="PANTHER" id="PTHR43767">
    <property type="entry name" value="LONG-CHAIN-FATTY-ACID--COA LIGASE"/>
    <property type="match status" value="1"/>
</dbReference>
<evidence type="ECO:0000313" key="5">
    <source>
        <dbReference type="Proteomes" id="UP000523955"/>
    </source>
</evidence>
<dbReference type="InterPro" id="IPR045851">
    <property type="entry name" value="AMP-bd_C_sf"/>
</dbReference>
<accession>A0A7X0VBV6</accession>
<dbReference type="Pfam" id="PF13193">
    <property type="entry name" value="AMP-binding_C"/>
    <property type="match status" value="1"/>
</dbReference>
<proteinExistence type="predicted"/>
<evidence type="ECO:0000259" key="2">
    <source>
        <dbReference type="Pfam" id="PF00501"/>
    </source>
</evidence>
<dbReference type="AlphaFoldDB" id="A0A7X0VBV6"/>
<dbReference type="Gene3D" id="3.40.50.12780">
    <property type="entry name" value="N-terminal domain of ligase-like"/>
    <property type="match status" value="1"/>
</dbReference>
<keyword evidence="1" id="KW-1133">Transmembrane helix</keyword>
<dbReference type="InterPro" id="IPR020845">
    <property type="entry name" value="AMP-binding_CS"/>
</dbReference>
<keyword evidence="1" id="KW-0812">Transmembrane</keyword>
<dbReference type="Pfam" id="PF00501">
    <property type="entry name" value="AMP-binding"/>
    <property type="match status" value="1"/>
</dbReference>
<evidence type="ECO:0000313" key="4">
    <source>
        <dbReference type="EMBL" id="MBB6627583.1"/>
    </source>
</evidence>
<gene>
    <name evidence="4" type="ORF">H5V45_09635</name>
</gene>
<dbReference type="PROSITE" id="PS00455">
    <property type="entry name" value="AMP_BINDING"/>
    <property type="match status" value="1"/>
</dbReference>
<feature type="transmembrane region" description="Helical" evidence="1">
    <location>
        <begin position="201"/>
        <end position="224"/>
    </location>
</feature>
<name>A0A7X0VBV6_9ACTN</name>
<sequence length="505" mass="53863">MSAAPREYVASLEATAAKHADHVALIDGERRITFAQLVDELGDRAQTLTAAGVKAGDRIVLVAENSADYLISLFATLKAGAVPATVYPSSGRGDLEYSITSADPVLVMVDDATVDTVRDVLPDGVPWVRVDGGFDVPAVRHDAAPTPELREPLYLICYSSGTTSRPKAIMLSSENMFNGIETYAEVWHLGEHDTTVVALPMAWMFGLATTTMATLLGGGTVVILRRARPDIILNAITTHSATFMPGVATMFSKLVEHIEGLDTKPDLSSLRLCISGGEPRNEKSFARWTKLTGCPVHDTFCSTECFPLITYDPIADPLPVPGSAGKLVPRSMMRVVDEHGADVAPGEVGEALANGPGMFLGYWNDEATSRAAVTEDGWYRQGDLVRVDEDGYVYVVGRLSDLIIRGGSNVSPAEVEAVLREHPSVQSIAIVGQPDAMYGERVVAAVVLAAGHELDASALKSFAKDRLSAFKVPSDYVTLAELPVNSTTGKVNRKAVAAQLDPAQG</sequence>
<organism evidence="4 5">
    <name type="scientific">Nocardioides luti</name>
    <dbReference type="NCBI Taxonomy" id="2761101"/>
    <lineage>
        <taxon>Bacteria</taxon>
        <taxon>Bacillati</taxon>
        <taxon>Actinomycetota</taxon>
        <taxon>Actinomycetes</taxon>
        <taxon>Propionibacteriales</taxon>
        <taxon>Nocardioidaceae</taxon>
        <taxon>Nocardioides</taxon>
    </lineage>
</organism>
<keyword evidence="1" id="KW-0472">Membrane</keyword>